<dbReference type="PROSITE" id="PS51421">
    <property type="entry name" value="RAS"/>
    <property type="match status" value="1"/>
</dbReference>
<keyword evidence="3" id="KW-1003">Cell membrane</keyword>
<accession>A0A2G8LAY0</accession>
<evidence type="ECO:0000256" key="6">
    <source>
        <dbReference type="ARBA" id="ARBA00023134"/>
    </source>
</evidence>
<dbReference type="InterPro" id="IPR001806">
    <property type="entry name" value="Small_GTPase"/>
</dbReference>
<evidence type="ECO:0000313" key="13">
    <source>
        <dbReference type="Proteomes" id="UP000230750"/>
    </source>
</evidence>
<comment type="subcellular location">
    <subcellularLocation>
        <location evidence="1">Cell membrane</location>
    </subcellularLocation>
</comment>
<dbReference type="InterPro" id="IPR025662">
    <property type="entry name" value="Sigma_54_int_dom_ATP-bd_1"/>
</dbReference>
<dbReference type="PRINTS" id="PR00449">
    <property type="entry name" value="RASTRNSFRMNG"/>
</dbReference>
<protein>
    <recommendedName>
        <fullName evidence="9">GTP-binding protein REM 2</fullName>
    </recommendedName>
    <alternativeName>
        <fullName evidence="10">Rad and Gem-like GTP-binding protein 2</fullName>
    </alternativeName>
</protein>
<dbReference type="InterPro" id="IPR027417">
    <property type="entry name" value="P-loop_NTPase"/>
</dbReference>
<proteinExistence type="inferred from homology"/>
<organism evidence="12 13">
    <name type="scientific">Stichopus japonicus</name>
    <name type="common">Sea cucumber</name>
    <dbReference type="NCBI Taxonomy" id="307972"/>
    <lineage>
        <taxon>Eukaryota</taxon>
        <taxon>Metazoa</taxon>
        <taxon>Echinodermata</taxon>
        <taxon>Eleutherozoa</taxon>
        <taxon>Echinozoa</taxon>
        <taxon>Holothuroidea</taxon>
        <taxon>Aspidochirotacea</taxon>
        <taxon>Aspidochirotida</taxon>
        <taxon>Stichopodidae</taxon>
        <taxon>Apostichopus</taxon>
    </lineage>
</organism>
<evidence type="ECO:0000256" key="3">
    <source>
        <dbReference type="ARBA" id="ARBA00022475"/>
    </source>
</evidence>
<dbReference type="GO" id="GO:0005525">
    <property type="term" value="F:GTP binding"/>
    <property type="evidence" value="ECO:0007669"/>
    <property type="project" value="UniProtKB-KW"/>
</dbReference>
<dbReference type="GO" id="GO:0005246">
    <property type="term" value="F:calcium channel regulator activity"/>
    <property type="evidence" value="ECO:0007669"/>
    <property type="project" value="TreeGrafter"/>
</dbReference>
<dbReference type="PANTHER" id="PTHR45775">
    <property type="entry name" value="RAD, GEM/KIR FAMILY MEMBER 2, ISOFORM C"/>
    <property type="match status" value="1"/>
</dbReference>
<comment type="similarity">
    <text evidence="2">Belongs to the small GTPase superfamily. RGK family.</text>
</comment>
<evidence type="ECO:0000256" key="4">
    <source>
        <dbReference type="ARBA" id="ARBA00022553"/>
    </source>
</evidence>
<dbReference type="FunFam" id="3.40.50.300:FF:001032">
    <property type="entry name" value="GTP-binding protein REM 2"/>
    <property type="match status" value="1"/>
</dbReference>
<dbReference type="EMBL" id="MRZV01000143">
    <property type="protein sequence ID" value="PIK57417.1"/>
    <property type="molecule type" value="Genomic_DNA"/>
</dbReference>
<reference evidence="12 13" key="1">
    <citation type="journal article" date="2017" name="PLoS Biol.">
        <title>The sea cucumber genome provides insights into morphological evolution and visceral regeneration.</title>
        <authorList>
            <person name="Zhang X."/>
            <person name="Sun L."/>
            <person name="Yuan J."/>
            <person name="Sun Y."/>
            <person name="Gao Y."/>
            <person name="Zhang L."/>
            <person name="Li S."/>
            <person name="Dai H."/>
            <person name="Hamel J.F."/>
            <person name="Liu C."/>
            <person name="Yu Y."/>
            <person name="Liu S."/>
            <person name="Lin W."/>
            <person name="Guo K."/>
            <person name="Jin S."/>
            <person name="Xu P."/>
            <person name="Storey K.B."/>
            <person name="Huan P."/>
            <person name="Zhang T."/>
            <person name="Zhou Y."/>
            <person name="Zhang J."/>
            <person name="Lin C."/>
            <person name="Li X."/>
            <person name="Xing L."/>
            <person name="Huo D."/>
            <person name="Sun M."/>
            <person name="Wang L."/>
            <person name="Mercier A."/>
            <person name="Li F."/>
            <person name="Yang H."/>
            <person name="Xiang J."/>
        </authorList>
    </citation>
    <scope>NUCLEOTIDE SEQUENCE [LARGE SCALE GENOMIC DNA]</scope>
    <source>
        <strain evidence="12">Shaxun</strain>
        <tissue evidence="12">Muscle</tissue>
    </source>
</reference>
<dbReference type="Pfam" id="PF00071">
    <property type="entry name" value="Ras"/>
    <property type="match status" value="1"/>
</dbReference>
<keyword evidence="13" id="KW-1185">Reference proteome</keyword>
<keyword evidence="7" id="KW-0472">Membrane</keyword>
<name>A0A2G8LAY0_STIJA</name>
<keyword evidence="6" id="KW-0342">GTP-binding</keyword>
<evidence type="ECO:0000313" key="12">
    <source>
        <dbReference type="EMBL" id="PIK57417.1"/>
    </source>
</evidence>
<dbReference type="AlphaFoldDB" id="A0A2G8LAY0"/>
<dbReference type="GO" id="GO:0005886">
    <property type="term" value="C:plasma membrane"/>
    <property type="evidence" value="ECO:0007669"/>
    <property type="project" value="UniProtKB-SubCell"/>
</dbReference>
<evidence type="ECO:0000256" key="9">
    <source>
        <dbReference type="ARBA" id="ARBA00070754"/>
    </source>
</evidence>
<dbReference type="SMART" id="SM00174">
    <property type="entry name" value="RHO"/>
    <property type="match status" value="1"/>
</dbReference>
<dbReference type="SUPFAM" id="SSF52540">
    <property type="entry name" value="P-loop containing nucleoside triphosphate hydrolases"/>
    <property type="match status" value="1"/>
</dbReference>
<feature type="region of interest" description="Disordered" evidence="11">
    <location>
        <begin position="316"/>
        <end position="348"/>
    </location>
</feature>
<feature type="compositionally biased region" description="Basic residues" evidence="11">
    <location>
        <begin position="337"/>
        <end position="348"/>
    </location>
</feature>
<dbReference type="InterPro" id="IPR051641">
    <property type="entry name" value="RGK_GTP-binding_reg"/>
</dbReference>
<sequence length="387" mass="43657">MTIERLSNLELDRPTAMSSSETIDSDKAETYEHSPLLAKKTPRPALTPPSQRNSHSSSRWTISSLATHQENTTEIEVLKECSNQSNEQIPSRDLHLRLQPSDSPLIPLRRHARSRSASLPFLMLSNLQIQNPSRPAPLSSLKVVVLGESGVGKSSVVQEFLSCVDSEWPDNDSLITEGTEQTYCKSVLVDDDHVNLEIVDTPAYSSEDFEEREEDYLGNGDAFLLVYSVTNRRSFKKANELRFKLQRSKESETVPIILVGNKTDLERSREVSFAEGKHFAALFDCKLIETSATIGHNIDELFHGVVRQVRLRKEKQLEDGETMSGGSEDSGKSSPSMRKRQYSKKRRVSTVLNRARGMLDRIWKLRGDEPIPGYRARSKSCHVMEIL</sequence>
<keyword evidence="5" id="KW-0547">Nucleotide-binding</keyword>
<evidence type="ECO:0000256" key="5">
    <source>
        <dbReference type="ARBA" id="ARBA00022741"/>
    </source>
</evidence>
<dbReference type="OrthoDB" id="5239715at2759"/>
<feature type="compositionally biased region" description="Polar residues" evidence="11">
    <location>
        <begin position="48"/>
        <end position="59"/>
    </location>
</feature>
<dbReference type="SMART" id="SM00175">
    <property type="entry name" value="RAB"/>
    <property type="match status" value="1"/>
</dbReference>
<evidence type="ECO:0000256" key="7">
    <source>
        <dbReference type="ARBA" id="ARBA00023136"/>
    </source>
</evidence>
<dbReference type="PROSITE" id="PS51419">
    <property type="entry name" value="RAB"/>
    <property type="match status" value="1"/>
</dbReference>
<comment type="function">
    <text evidence="8">Binds GTP saturably and exhibits a low intrinsic rate of GTP hydrolysis.</text>
</comment>
<dbReference type="Proteomes" id="UP000230750">
    <property type="component" value="Unassembled WGS sequence"/>
</dbReference>
<feature type="region of interest" description="Disordered" evidence="11">
    <location>
        <begin position="1"/>
        <end position="59"/>
    </location>
</feature>
<comment type="caution">
    <text evidence="12">The sequence shown here is derived from an EMBL/GenBank/DDBJ whole genome shotgun (WGS) entry which is preliminary data.</text>
</comment>
<dbReference type="PANTHER" id="PTHR45775:SF6">
    <property type="entry name" value="RAD, GEM_KIR FAMILY MEMBER 2, ISOFORM C"/>
    <property type="match status" value="1"/>
</dbReference>
<dbReference type="PROSITE" id="PS00675">
    <property type="entry name" value="SIGMA54_INTERACT_1"/>
    <property type="match status" value="1"/>
</dbReference>
<dbReference type="GO" id="GO:0003924">
    <property type="term" value="F:GTPase activity"/>
    <property type="evidence" value="ECO:0007669"/>
    <property type="project" value="InterPro"/>
</dbReference>
<feature type="compositionally biased region" description="Polar residues" evidence="11">
    <location>
        <begin position="324"/>
        <end position="336"/>
    </location>
</feature>
<evidence type="ECO:0000256" key="10">
    <source>
        <dbReference type="ARBA" id="ARBA00076974"/>
    </source>
</evidence>
<evidence type="ECO:0000256" key="11">
    <source>
        <dbReference type="SAM" id="MobiDB-lite"/>
    </source>
</evidence>
<dbReference type="STRING" id="307972.A0A2G8LAY0"/>
<gene>
    <name evidence="12" type="ORF">BSL78_05683</name>
</gene>
<evidence type="ECO:0000256" key="1">
    <source>
        <dbReference type="ARBA" id="ARBA00004236"/>
    </source>
</evidence>
<dbReference type="Gene3D" id="3.40.50.300">
    <property type="entry name" value="P-loop containing nucleotide triphosphate hydrolases"/>
    <property type="match status" value="1"/>
</dbReference>
<evidence type="ECO:0000256" key="2">
    <source>
        <dbReference type="ARBA" id="ARBA00008846"/>
    </source>
</evidence>
<dbReference type="SMART" id="SM00173">
    <property type="entry name" value="RAS"/>
    <property type="match status" value="1"/>
</dbReference>
<keyword evidence="4" id="KW-0597">Phosphoprotein</keyword>
<dbReference type="NCBIfam" id="TIGR00231">
    <property type="entry name" value="small_GTP"/>
    <property type="match status" value="1"/>
</dbReference>
<evidence type="ECO:0000256" key="8">
    <source>
        <dbReference type="ARBA" id="ARBA00053429"/>
    </source>
</evidence>
<dbReference type="InterPro" id="IPR005225">
    <property type="entry name" value="Small_GTP-bd"/>
</dbReference>